<dbReference type="GO" id="GO:0005634">
    <property type="term" value="C:nucleus"/>
    <property type="evidence" value="ECO:0007669"/>
    <property type="project" value="UniProtKB-SubCell"/>
</dbReference>
<dbReference type="SUPFAM" id="SSF56281">
    <property type="entry name" value="Metallo-hydrolase/oxidoreductase"/>
    <property type="match status" value="1"/>
</dbReference>
<evidence type="ECO:0000259" key="7">
    <source>
        <dbReference type="Pfam" id="PF07522"/>
    </source>
</evidence>
<keyword evidence="3" id="KW-0227">DNA damage</keyword>
<evidence type="ECO:0000256" key="2">
    <source>
        <dbReference type="ARBA" id="ARBA00010304"/>
    </source>
</evidence>
<feature type="compositionally biased region" description="Polar residues" evidence="6">
    <location>
        <begin position="7"/>
        <end position="18"/>
    </location>
</feature>
<name>A0AAV9N9E2_9EURO</name>
<dbReference type="Gene3D" id="3.60.15.10">
    <property type="entry name" value="Ribonuclease Z/Hydroxyacylglutathione hydrolase-like"/>
    <property type="match status" value="1"/>
</dbReference>
<keyword evidence="5" id="KW-0539">Nucleus</keyword>
<feature type="region of interest" description="Disordered" evidence="6">
    <location>
        <begin position="128"/>
        <end position="211"/>
    </location>
</feature>
<dbReference type="InterPro" id="IPR036866">
    <property type="entry name" value="RibonucZ/Hydroxyglut_hydro"/>
</dbReference>
<evidence type="ECO:0000256" key="4">
    <source>
        <dbReference type="ARBA" id="ARBA00023204"/>
    </source>
</evidence>
<evidence type="ECO:0000256" key="6">
    <source>
        <dbReference type="SAM" id="MobiDB-lite"/>
    </source>
</evidence>
<reference evidence="8 9" key="1">
    <citation type="submission" date="2023-08" db="EMBL/GenBank/DDBJ databases">
        <title>Black Yeasts Isolated from many extreme environments.</title>
        <authorList>
            <person name="Coleine C."/>
            <person name="Stajich J.E."/>
            <person name="Selbmann L."/>
        </authorList>
    </citation>
    <scope>NUCLEOTIDE SEQUENCE [LARGE SCALE GENOMIC DNA]</scope>
    <source>
        <strain evidence="8 9">CCFEE 5792</strain>
    </source>
</reference>
<feature type="region of interest" description="Disordered" evidence="6">
    <location>
        <begin position="1"/>
        <end position="36"/>
    </location>
</feature>
<organism evidence="8 9">
    <name type="scientific">Exophiala bonariae</name>
    <dbReference type="NCBI Taxonomy" id="1690606"/>
    <lineage>
        <taxon>Eukaryota</taxon>
        <taxon>Fungi</taxon>
        <taxon>Dikarya</taxon>
        <taxon>Ascomycota</taxon>
        <taxon>Pezizomycotina</taxon>
        <taxon>Eurotiomycetes</taxon>
        <taxon>Chaetothyriomycetidae</taxon>
        <taxon>Chaetothyriales</taxon>
        <taxon>Herpotrichiellaceae</taxon>
        <taxon>Exophiala</taxon>
    </lineage>
</organism>
<dbReference type="GO" id="GO:0003684">
    <property type="term" value="F:damaged DNA binding"/>
    <property type="evidence" value="ECO:0007669"/>
    <property type="project" value="TreeGrafter"/>
</dbReference>
<dbReference type="FunFam" id="3.40.50.12650:FF:000007">
    <property type="entry name" value="DNA cross-link repair 1A protein, variant"/>
    <property type="match status" value="1"/>
</dbReference>
<dbReference type="GO" id="GO:0036297">
    <property type="term" value="P:interstrand cross-link repair"/>
    <property type="evidence" value="ECO:0007669"/>
    <property type="project" value="TreeGrafter"/>
</dbReference>
<dbReference type="RefSeq" id="XP_064704774.1">
    <property type="nucleotide sequence ID" value="XM_064847662.1"/>
</dbReference>
<accession>A0AAV9N9E2</accession>
<feature type="compositionally biased region" description="Acidic residues" evidence="6">
    <location>
        <begin position="198"/>
        <end position="211"/>
    </location>
</feature>
<feature type="compositionally biased region" description="Basic and acidic residues" evidence="6">
    <location>
        <begin position="128"/>
        <end position="145"/>
    </location>
</feature>
<evidence type="ECO:0000313" key="8">
    <source>
        <dbReference type="EMBL" id="KAK5049964.1"/>
    </source>
</evidence>
<dbReference type="Pfam" id="PF07522">
    <property type="entry name" value="DRMBL"/>
    <property type="match status" value="1"/>
</dbReference>
<comment type="subcellular location">
    <subcellularLocation>
        <location evidence="1">Nucleus</location>
    </subcellularLocation>
</comment>
<dbReference type="PANTHER" id="PTHR23240:SF6">
    <property type="entry name" value="DNA CROSS-LINK REPAIR 1A PROTEIN"/>
    <property type="match status" value="1"/>
</dbReference>
<dbReference type="EMBL" id="JAVRRD010000018">
    <property type="protein sequence ID" value="KAK5049964.1"/>
    <property type="molecule type" value="Genomic_DNA"/>
</dbReference>
<dbReference type="AlphaFoldDB" id="A0AAV9N9E2"/>
<comment type="caution">
    <text evidence="8">The sequence shown here is derived from an EMBL/GenBank/DDBJ whole genome shotgun (WGS) entry which is preliminary data.</text>
</comment>
<comment type="similarity">
    <text evidence="2">Belongs to the DNA repair metallo-beta-lactamase (DRMBL) family.</text>
</comment>
<evidence type="ECO:0000256" key="5">
    <source>
        <dbReference type="ARBA" id="ARBA00023242"/>
    </source>
</evidence>
<dbReference type="GO" id="GO:0035312">
    <property type="term" value="F:5'-3' DNA exonuclease activity"/>
    <property type="evidence" value="ECO:0007669"/>
    <property type="project" value="TreeGrafter"/>
</dbReference>
<dbReference type="InterPro" id="IPR011084">
    <property type="entry name" value="DRMBL"/>
</dbReference>
<dbReference type="Proteomes" id="UP001358417">
    <property type="component" value="Unassembled WGS sequence"/>
</dbReference>
<dbReference type="GeneID" id="89972262"/>
<gene>
    <name evidence="8" type="ORF">LTR84_004083</name>
</gene>
<sequence length="935" mass="103558">MFRNPRENTTLNATNALLPSTGRPPTPPPIGTEKPKVVSSPFFAAQNAVPPQKNLPMSKTPVIGRQVGSKIPSSRKPGFKQNQSILNFFAKSDKPEADATGSQSDVHLFFKDSQNSVKEQELVERVIQQSREEDQSRFNEDDTPIKRRRTDNPGLDWEVRTPSPEPSVGLESAKKQIGDISSIDRDRTPKRFGGFVDDSSDEEDGGVVEEGDIGNNIDLEVRAVPDLESMENLERNLGTQPGLGLKEFGNHTDAETERMPDNQIEGPTEDTGVVIPSLNREGTSMFNAGDFDDEEDFENDEFFEEGEEFMERRWMEEQREMEMGLDEDSKSESGTESVATPGSFYESNVQTQSTTTDNVPLCPICSGNMKGLSEAQASSHVNACLDGTAPALPQAPSTEGGGSSILPKEMDGHMPKRFQRAAIARPAQSNPFAVKQGSKGGSAFTRLMSGHAEDAAWAAAATNEVQSRGKPAYQRTCPFYKIMPGFYICVDAFRYGKVDGQNAYFLSHFHSDHYIGLTSSWCHGPIYASKVTCNLMVQQLRVDPKWVVPLEFEKKVEVPNTKGVFVTMIPANHCPGSSLYLFEKITGKNRDGSPKATRILHCGDFRACPAHISHPLLRPDVMDSITGQMKQQVIDTCYLDTTYLTPKYSFPGQYDVIDACAQMCVSLSKEMVDSSDSWETTKAEMAGSTMKKFLEQGESESAKDQGPVEQSPKTKTRGRLLVVIGTYSIGKERICLGIAKALNSKIYAPPGKMRICACLEDPDLNARLTKNPLEAQVHMQTLMELRAETLHDYMMTYKGHFARVVGFRPTGWSYRPPTSRFTENPAVSTVLNSDGWKSRFTMRDLAPQRGSTKESNCFGVPYSEHSSFRELTMFCCALRINRIIPTVNVGSAKSREKMKGWIEKWDAEKRKNGLFKVENGGDGWGSGDGKLNYGV</sequence>
<evidence type="ECO:0000256" key="1">
    <source>
        <dbReference type="ARBA" id="ARBA00004123"/>
    </source>
</evidence>
<keyword evidence="9" id="KW-1185">Reference proteome</keyword>
<dbReference type="Gene3D" id="3.40.50.12650">
    <property type="match status" value="1"/>
</dbReference>
<feature type="compositionally biased region" description="Basic and acidic residues" evidence="6">
    <location>
        <begin position="172"/>
        <end position="189"/>
    </location>
</feature>
<protein>
    <recommendedName>
        <fullName evidence="7">DNA repair metallo-beta-lactamase domain-containing protein</fullName>
    </recommendedName>
</protein>
<keyword evidence="4" id="KW-0234">DNA repair</keyword>
<dbReference type="CDD" id="cd16273">
    <property type="entry name" value="SNM1A-1C-like_MBL-fold"/>
    <property type="match status" value="1"/>
</dbReference>
<feature type="domain" description="DNA repair metallo-beta-lactamase" evidence="7">
    <location>
        <begin position="763"/>
        <end position="890"/>
    </location>
</feature>
<evidence type="ECO:0000256" key="3">
    <source>
        <dbReference type="ARBA" id="ARBA00022763"/>
    </source>
</evidence>
<proteinExistence type="inferred from homology"/>
<dbReference type="PANTHER" id="PTHR23240">
    <property type="entry name" value="DNA CROSS-LINK REPAIR PROTEIN PSO2/SNM1-RELATED"/>
    <property type="match status" value="1"/>
</dbReference>
<dbReference type="FunFam" id="3.60.15.10:FF:000038">
    <property type="entry name" value="DNA cross-link repair protein pso2/snm1"/>
    <property type="match status" value="1"/>
</dbReference>
<dbReference type="GO" id="GO:0006303">
    <property type="term" value="P:double-strand break repair via nonhomologous end joining"/>
    <property type="evidence" value="ECO:0007669"/>
    <property type="project" value="TreeGrafter"/>
</dbReference>
<evidence type="ECO:0000313" key="9">
    <source>
        <dbReference type="Proteomes" id="UP001358417"/>
    </source>
</evidence>